<dbReference type="Proteomes" id="UP000585474">
    <property type="component" value="Unassembled WGS sequence"/>
</dbReference>
<evidence type="ECO:0000256" key="1">
    <source>
        <dbReference type="SAM" id="SignalP"/>
    </source>
</evidence>
<comment type="caution">
    <text evidence="2">The sequence shown here is derived from an EMBL/GenBank/DDBJ whole genome shotgun (WGS) entry which is preliminary data.</text>
</comment>
<gene>
    <name evidence="2" type="ORF">Acr_23g0007990</name>
</gene>
<keyword evidence="3" id="KW-1185">Reference proteome</keyword>
<organism evidence="2 3">
    <name type="scientific">Actinidia rufa</name>
    <dbReference type="NCBI Taxonomy" id="165716"/>
    <lineage>
        <taxon>Eukaryota</taxon>
        <taxon>Viridiplantae</taxon>
        <taxon>Streptophyta</taxon>
        <taxon>Embryophyta</taxon>
        <taxon>Tracheophyta</taxon>
        <taxon>Spermatophyta</taxon>
        <taxon>Magnoliopsida</taxon>
        <taxon>eudicotyledons</taxon>
        <taxon>Gunneridae</taxon>
        <taxon>Pentapetalae</taxon>
        <taxon>asterids</taxon>
        <taxon>Ericales</taxon>
        <taxon>Actinidiaceae</taxon>
        <taxon>Actinidia</taxon>
    </lineage>
</organism>
<feature type="signal peptide" evidence="1">
    <location>
        <begin position="1"/>
        <end position="24"/>
    </location>
</feature>
<dbReference type="AlphaFoldDB" id="A0A7J0GP46"/>
<name>A0A7J0GP46_9ERIC</name>
<reference evidence="2 3" key="1">
    <citation type="submission" date="2019-07" db="EMBL/GenBank/DDBJ databases">
        <title>De Novo Assembly of kiwifruit Actinidia rufa.</title>
        <authorList>
            <person name="Sugita-Konishi S."/>
            <person name="Sato K."/>
            <person name="Mori E."/>
            <person name="Abe Y."/>
            <person name="Kisaki G."/>
            <person name="Hamano K."/>
            <person name="Suezawa K."/>
            <person name="Otani M."/>
            <person name="Fukuda T."/>
            <person name="Manabe T."/>
            <person name="Gomi K."/>
            <person name="Tabuchi M."/>
            <person name="Akimitsu K."/>
            <person name="Kataoka I."/>
        </authorList>
    </citation>
    <scope>NUCLEOTIDE SEQUENCE [LARGE SCALE GENOMIC DNA]</scope>
    <source>
        <strain evidence="3">cv. Fuchu</strain>
    </source>
</reference>
<evidence type="ECO:0000313" key="2">
    <source>
        <dbReference type="EMBL" id="GFZ12414.1"/>
    </source>
</evidence>
<protein>
    <submittedName>
        <fullName evidence="2">Uncharacterized protein</fullName>
    </submittedName>
</protein>
<evidence type="ECO:0000313" key="3">
    <source>
        <dbReference type="Proteomes" id="UP000585474"/>
    </source>
</evidence>
<feature type="chain" id="PRO_5029881007" evidence="1">
    <location>
        <begin position="25"/>
        <end position="80"/>
    </location>
</feature>
<accession>A0A7J0GP46</accession>
<sequence>MATGPPPLSLLSLLLLLLAAAADGRLITVRSPSDLVSDGVSLQQLLHLGSAASCATRRTDSCRAPPQQWATSSSSPSTAT</sequence>
<keyword evidence="1" id="KW-0732">Signal</keyword>
<dbReference type="EMBL" id="BJWL01000023">
    <property type="protein sequence ID" value="GFZ12414.1"/>
    <property type="molecule type" value="Genomic_DNA"/>
</dbReference>
<proteinExistence type="predicted"/>